<evidence type="ECO:0000256" key="1">
    <source>
        <dbReference type="SAM" id="Phobius"/>
    </source>
</evidence>
<feature type="transmembrane region" description="Helical" evidence="1">
    <location>
        <begin position="30"/>
        <end position="52"/>
    </location>
</feature>
<proteinExistence type="predicted"/>
<dbReference type="EMBL" id="BAVB01000039">
    <property type="protein sequence ID" value="GAE48726.1"/>
    <property type="molecule type" value="Genomic_DNA"/>
</dbReference>
<dbReference type="AlphaFoldDB" id="W4RWN3"/>
<sequence>MSVYLEWYVDWYAANPPATAGKARGELKRFIANFGHASTLVATVAVGCGYVSKSGKTRKENRR</sequence>
<comment type="caution">
    <text evidence="3">The sequence shown here is derived from an EMBL/GenBank/DDBJ whole genome shotgun (WGS) entry which is preliminary data.</text>
</comment>
<evidence type="ECO:0000313" key="4">
    <source>
        <dbReference type="Proteomes" id="UP000019143"/>
    </source>
</evidence>
<protein>
    <submittedName>
        <fullName evidence="3">Uncharacterized protein</fullName>
    </submittedName>
</protein>
<keyword evidence="1" id="KW-0472">Membrane</keyword>
<keyword evidence="1" id="KW-0812">Transmembrane</keyword>
<keyword evidence="1" id="KW-1133">Transmembrane helix</keyword>
<dbReference type="Proteomes" id="UP000019143">
    <property type="component" value="Unassembled WGS sequence"/>
</dbReference>
<accession>W4RWN3</accession>
<gene>
    <name evidence="2" type="ORF">XPU_0253</name>
    <name evidence="3" type="ORF">XPU_0258</name>
</gene>
<evidence type="ECO:0000313" key="3">
    <source>
        <dbReference type="EMBL" id="GAE48726.1"/>
    </source>
</evidence>
<evidence type="ECO:0000313" key="2">
    <source>
        <dbReference type="EMBL" id="GAE48721.1"/>
    </source>
</evidence>
<reference evidence="3 4" key="1">
    <citation type="submission" date="2014-01" db="EMBL/GenBank/DDBJ databases">
        <title>Genome sequence and analysis of Xanthomonas arboricola pv. pruni.</title>
        <authorList>
            <person name="Fujikawa T."/>
            <person name="Nakazono-Nagaoka E."/>
        </authorList>
    </citation>
    <scope>NUCLEOTIDE SEQUENCE [LARGE SCALE GENOMIC DNA]</scope>
    <source>
        <strain evidence="4">MAFF 311562</strain>
        <strain evidence="3">MAFF311562</strain>
    </source>
</reference>
<dbReference type="EMBL" id="BAVB01000038">
    <property type="protein sequence ID" value="GAE48721.1"/>
    <property type="molecule type" value="Genomic_DNA"/>
</dbReference>
<organism evidence="3 4">
    <name type="scientific">Xanthomonas arboricola pv. pruni str. MAFF 311562</name>
    <dbReference type="NCBI Taxonomy" id="1414836"/>
    <lineage>
        <taxon>Bacteria</taxon>
        <taxon>Pseudomonadati</taxon>
        <taxon>Pseudomonadota</taxon>
        <taxon>Gammaproteobacteria</taxon>
        <taxon>Lysobacterales</taxon>
        <taxon>Lysobacteraceae</taxon>
        <taxon>Xanthomonas</taxon>
    </lineage>
</organism>
<name>W4RWN3_9XANT</name>